<evidence type="ECO:0000313" key="9">
    <source>
        <dbReference type="EMBL" id="QLY28224.1"/>
    </source>
</evidence>
<dbReference type="AlphaFoldDB" id="A0A7D6Z1F9"/>
<feature type="transmembrane region" description="Helical" evidence="7">
    <location>
        <begin position="12"/>
        <end position="36"/>
    </location>
</feature>
<dbReference type="CDD" id="cd00075">
    <property type="entry name" value="HATPase"/>
    <property type="match status" value="1"/>
</dbReference>
<feature type="compositionally biased region" description="Basic and acidic residues" evidence="6">
    <location>
        <begin position="826"/>
        <end position="838"/>
    </location>
</feature>
<dbReference type="Gene3D" id="3.30.565.10">
    <property type="entry name" value="Histidine kinase-like ATPase, C-terminal domain"/>
    <property type="match status" value="1"/>
</dbReference>
<keyword evidence="7" id="KW-0812">Transmembrane</keyword>
<dbReference type="KEGG" id="nhu:H0264_22840"/>
<gene>
    <name evidence="9" type="ORF">H0264_22840</name>
</gene>
<keyword evidence="3" id="KW-0597">Phosphoprotein</keyword>
<accession>A0A7D6Z1F9</accession>
<keyword evidence="7" id="KW-1133">Transmembrane helix</keyword>
<feature type="transmembrane region" description="Helical" evidence="7">
    <location>
        <begin position="321"/>
        <end position="342"/>
    </location>
</feature>
<evidence type="ECO:0000313" key="10">
    <source>
        <dbReference type="Proteomes" id="UP000515512"/>
    </source>
</evidence>
<keyword evidence="7" id="KW-0472">Membrane</keyword>
<dbReference type="SUPFAM" id="SSF55874">
    <property type="entry name" value="ATPase domain of HSP90 chaperone/DNA topoisomerase II/histidine kinase"/>
    <property type="match status" value="1"/>
</dbReference>
<reference evidence="9 10" key="1">
    <citation type="submission" date="2020-07" db="EMBL/GenBank/DDBJ databases">
        <authorList>
            <person name="Zhuang K."/>
            <person name="Ran Y."/>
        </authorList>
    </citation>
    <scope>NUCLEOTIDE SEQUENCE [LARGE SCALE GENOMIC DNA]</scope>
    <source>
        <strain evidence="9 10">WCH-YHL-001</strain>
    </source>
</reference>
<keyword evidence="4" id="KW-0808">Transferase</keyword>
<feature type="region of interest" description="Disordered" evidence="6">
    <location>
        <begin position="684"/>
        <end position="838"/>
    </location>
</feature>
<name>A0A7D6Z1F9_9NOCA</name>
<dbReference type="InterPro" id="IPR003594">
    <property type="entry name" value="HATPase_dom"/>
</dbReference>
<evidence type="ECO:0000256" key="4">
    <source>
        <dbReference type="ARBA" id="ARBA00022679"/>
    </source>
</evidence>
<dbReference type="InterPro" id="IPR050428">
    <property type="entry name" value="TCS_sensor_his_kinase"/>
</dbReference>
<dbReference type="Gene3D" id="6.10.340.10">
    <property type="match status" value="1"/>
</dbReference>
<dbReference type="Proteomes" id="UP000515512">
    <property type="component" value="Chromosome"/>
</dbReference>
<dbReference type="Pfam" id="PF08376">
    <property type="entry name" value="NIT"/>
    <property type="match status" value="1"/>
</dbReference>
<evidence type="ECO:0000256" key="2">
    <source>
        <dbReference type="ARBA" id="ARBA00012438"/>
    </source>
</evidence>
<dbReference type="RefSeq" id="WP_181579432.1">
    <property type="nucleotide sequence ID" value="NZ_CP059399.1"/>
</dbReference>
<keyword evidence="10" id="KW-1185">Reference proteome</keyword>
<evidence type="ECO:0000259" key="8">
    <source>
        <dbReference type="SMART" id="SM00387"/>
    </source>
</evidence>
<dbReference type="GO" id="GO:0000160">
    <property type="term" value="P:phosphorelay signal transduction system"/>
    <property type="evidence" value="ECO:0007669"/>
    <property type="project" value="TreeGrafter"/>
</dbReference>
<evidence type="ECO:0000256" key="7">
    <source>
        <dbReference type="SAM" id="Phobius"/>
    </source>
</evidence>
<sequence length="838" mass="89456">MFTARLGVRTRVLAIALVPSLALLVIGVGGAGYLVVEGRNARDWAVALRDFTPLTKELVGSVQQERQLTLAQLGGEAPNPKGVAQARLRLDAALRAFAPTTATMEDLGPEGVKGDVGGFNTLIAQLAAVRTQVDAHALTLSDTYTFYSHLLDVISIGTQAVQTTAPSAEVAVETGETLTIVGASEMLSRSTSLASILANDGTLPPELAAEFSRLVGGYRVSIEGMATTDEQERVAAAQAITAMPSWGRLAFMENSFIARALDPITAVKPKTEPDPLPFTVEEWQAAANEVNTALLELWDSQSQHAQGLAVDAAETDARNSALAGSALFAVAVLAFLVALVLANRIIRRLKRLRDQTFALADERLPEIMRKLREGEQVDPQTETPPLDFGGDEIGQVAQAFSHAHAAAVAAAITESRTREGVKSVFLNIAHRSQVVVHRQLEVLDEAESKQEDPALLELFFRLDHLATRERRNAENLIILAGGQPGRQWRNPVQLVEVVRSGVGEALDYTRVKIARLPEVSVAGTAVADLVHLIAELVDNAAHFSPPQSQVSVRGNVVGKGVAVEIIDQGMGIPEPEIARINDMLRNPPDFGVTTLSEDSRLGMFVVAQLAVRNGISVRLTESDYGGVRAIVLVPSGLTVPAGRTGEIPAVPRQLDATTTGTHALAATGAHALPAAGNSIALPAARHSAPDEPAPAAPAPPAAHPDHRFPQQMSFDTPAPFDPPTNPNSWRDRPQPQIPRENGFRSSEFGGSHYTGSDGRPALPRRRRQASLAPELAQEKATQEAPPEPTRTAEQARDLMSAIANGTRQGRQADPSANAPTSNGIQDRQEGDGDHLKRW</sequence>
<dbReference type="GO" id="GO:0005886">
    <property type="term" value="C:plasma membrane"/>
    <property type="evidence" value="ECO:0007669"/>
    <property type="project" value="TreeGrafter"/>
</dbReference>
<dbReference type="EMBL" id="CP059399">
    <property type="protein sequence ID" value="QLY28224.1"/>
    <property type="molecule type" value="Genomic_DNA"/>
</dbReference>
<feature type="domain" description="Histidine kinase/HSP90-like ATPase" evidence="8">
    <location>
        <begin position="524"/>
        <end position="637"/>
    </location>
</feature>
<comment type="catalytic activity">
    <reaction evidence="1">
        <text>ATP + protein L-histidine = ADP + protein N-phospho-L-histidine.</text>
        <dbReference type="EC" id="2.7.13.3"/>
    </reaction>
</comment>
<dbReference type="PANTHER" id="PTHR45436">
    <property type="entry name" value="SENSOR HISTIDINE KINASE YKOH"/>
    <property type="match status" value="1"/>
</dbReference>
<evidence type="ECO:0000256" key="5">
    <source>
        <dbReference type="ARBA" id="ARBA00022777"/>
    </source>
</evidence>
<proteinExistence type="predicted"/>
<evidence type="ECO:0000256" key="1">
    <source>
        <dbReference type="ARBA" id="ARBA00000085"/>
    </source>
</evidence>
<evidence type="ECO:0000256" key="6">
    <source>
        <dbReference type="SAM" id="MobiDB-lite"/>
    </source>
</evidence>
<protein>
    <recommendedName>
        <fullName evidence="2">histidine kinase</fullName>
        <ecNumber evidence="2">2.7.13.3</ecNumber>
    </recommendedName>
</protein>
<dbReference type="GO" id="GO:0004673">
    <property type="term" value="F:protein histidine kinase activity"/>
    <property type="evidence" value="ECO:0007669"/>
    <property type="project" value="UniProtKB-EC"/>
</dbReference>
<dbReference type="EC" id="2.7.13.3" evidence="2"/>
<feature type="compositionally biased region" description="Pro residues" evidence="6">
    <location>
        <begin position="691"/>
        <end position="702"/>
    </location>
</feature>
<organism evidence="9 10">
    <name type="scientific">Nocardia huaxiensis</name>
    <dbReference type="NCBI Taxonomy" id="2755382"/>
    <lineage>
        <taxon>Bacteria</taxon>
        <taxon>Bacillati</taxon>
        <taxon>Actinomycetota</taxon>
        <taxon>Actinomycetes</taxon>
        <taxon>Mycobacteriales</taxon>
        <taxon>Nocardiaceae</taxon>
        <taxon>Nocardia</taxon>
    </lineage>
</organism>
<keyword evidence="5" id="KW-0418">Kinase</keyword>
<dbReference type="SMART" id="SM00387">
    <property type="entry name" value="HATPase_c"/>
    <property type="match status" value="1"/>
</dbReference>
<dbReference type="PANTHER" id="PTHR45436:SF5">
    <property type="entry name" value="SENSOR HISTIDINE KINASE TRCS"/>
    <property type="match status" value="1"/>
</dbReference>
<dbReference type="InterPro" id="IPR013587">
    <property type="entry name" value="Nitrate/nitrite_sensing"/>
</dbReference>
<dbReference type="Pfam" id="PF02518">
    <property type="entry name" value="HATPase_c"/>
    <property type="match status" value="1"/>
</dbReference>
<dbReference type="InterPro" id="IPR036890">
    <property type="entry name" value="HATPase_C_sf"/>
</dbReference>
<evidence type="ECO:0000256" key="3">
    <source>
        <dbReference type="ARBA" id="ARBA00022553"/>
    </source>
</evidence>